<gene>
    <name evidence="2" type="ORF">MELLADRAFT_62571</name>
</gene>
<feature type="compositionally biased region" description="Polar residues" evidence="1">
    <location>
        <begin position="86"/>
        <end position="95"/>
    </location>
</feature>
<evidence type="ECO:0000313" key="3">
    <source>
        <dbReference type="Proteomes" id="UP000001072"/>
    </source>
</evidence>
<evidence type="ECO:0000256" key="1">
    <source>
        <dbReference type="SAM" id="MobiDB-lite"/>
    </source>
</evidence>
<dbReference type="OrthoDB" id="2512318at2759"/>
<dbReference type="GeneID" id="18929936"/>
<feature type="region of interest" description="Disordered" evidence="1">
    <location>
        <begin position="1"/>
        <end position="281"/>
    </location>
</feature>
<keyword evidence="3" id="KW-1185">Reference proteome</keyword>
<feature type="compositionally biased region" description="Polar residues" evidence="1">
    <location>
        <begin position="147"/>
        <end position="167"/>
    </location>
</feature>
<dbReference type="HOGENOM" id="CLU_418008_0_0_1"/>
<dbReference type="EMBL" id="GL883104">
    <property type="protein sequence ID" value="EGG07509.1"/>
    <property type="molecule type" value="Genomic_DNA"/>
</dbReference>
<dbReference type="AlphaFoldDB" id="F4RJE8"/>
<dbReference type="VEuPathDB" id="FungiDB:MELLADRAFT_62571"/>
<reference evidence="3" key="1">
    <citation type="journal article" date="2011" name="Proc. Natl. Acad. Sci. U.S.A.">
        <title>Obligate biotrophy features unraveled by the genomic analysis of rust fungi.</title>
        <authorList>
            <person name="Duplessis S."/>
            <person name="Cuomo C.A."/>
            <person name="Lin Y.-C."/>
            <person name="Aerts A."/>
            <person name="Tisserant E."/>
            <person name="Veneault-Fourrey C."/>
            <person name="Joly D.L."/>
            <person name="Hacquard S."/>
            <person name="Amselem J."/>
            <person name="Cantarel B.L."/>
            <person name="Chiu R."/>
            <person name="Coutinho P.M."/>
            <person name="Feau N."/>
            <person name="Field M."/>
            <person name="Frey P."/>
            <person name="Gelhaye E."/>
            <person name="Goldberg J."/>
            <person name="Grabherr M.G."/>
            <person name="Kodira C.D."/>
            <person name="Kohler A."/>
            <person name="Kuees U."/>
            <person name="Lindquist E.A."/>
            <person name="Lucas S.M."/>
            <person name="Mago R."/>
            <person name="Mauceli E."/>
            <person name="Morin E."/>
            <person name="Murat C."/>
            <person name="Pangilinan J.L."/>
            <person name="Park R."/>
            <person name="Pearson M."/>
            <person name="Quesneville H."/>
            <person name="Rouhier N."/>
            <person name="Sakthikumar S."/>
            <person name="Salamov A.A."/>
            <person name="Schmutz J."/>
            <person name="Selles B."/>
            <person name="Shapiro H."/>
            <person name="Tanguay P."/>
            <person name="Tuskan G.A."/>
            <person name="Henrissat B."/>
            <person name="Van de Peer Y."/>
            <person name="Rouze P."/>
            <person name="Ellis J.G."/>
            <person name="Dodds P.N."/>
            <person name="Schein J.E."/>
            <person name="Zhong S."/>
            <person name="Hamelin R.C."/>
            <person name="Grigoriev I.V."/>
            <person name="Szabo L.J."/>
            <person name="Martin F."/>
        </authorList>
    </citation>
    <scope>NUCLEOTIDE SEQUENCE [LARGE SCALE GENOMIC DNA]</scope>
    <source>
        <strain evidence="3">98AG31 / pathotype 3-4-7</strain>
    </source>
</reference>
<proteinExistence type="predicted"/>
<name>F4RJE8_MELLP</name>
<dbReference type="RefSeq" id="XP_007409416.1">
    <property type="nucleotide sequence ID" value="XM_007409354.1"/>
</dbReference>
<organism evidence="3">
    <name type="scientific">Melampsora larici-populina (strain 98AG31 / pathotype 3-4-7)</name>
    <name type="common">Poplar leaf rust fungus</name>
    <dbReference type="NCBI Taxonomy" id="747676"/>
    <lineage>
        <taxon>Eukaryota</taxon>
        <taxon>Fungi</taxon>
        <taxon>Dikarya</taxon>
        <taxon>Basidiomycota</taxon>
        <taxon>Pucciniomycotina</taxon>
        <taxon>Pucciniomycetes</taxon>
        <taxon>Pucciniales</taxon>
        <taxon>Melampsoraceae</taxon>
        <taxon>Melampsora</taxon>
    </lineage>
</organism>
<feature type="compositionally biased region" description="Low complexity" evidence="1">
    <location>
        <begin position="47"/>
        <end position="57"/>
    </location>
</feature>
<dbReference type="InParanoid" id="F4RJE8"/>
<dbReference type="Proteomes" id="UP000001072">
    <property type="component" value="Unassembled WGS sequence"/>
</dbReference>
<dbReference type="KEGG" id="mlr:MELLADRAFT_62571"/>
<protein>
    <submittedName>
        <fullName evidence="2">Uncharacterized protein</fullName>
    </submittedName>
</protein>
<sequence length="656" mass="70425">MASTASHPQIAPPRASQASQNLPSVTFPAGSAASEARAYSTSGSDQSVTTPPSSIYPSPSPHATPDTSPSSAKSVEKKKKSLLRPFSSTSRQSETNPEHTPENARPLSVSQRARRTLSINSPFQRFKSLGPTSKPSGIPASTPEVRSASNPSTQRDVDSTHSSQGTISKGIRSVARSVKKSLHQLDRPLILRNERKPHSADQLNVARPSSQALSTSSTVQSVAPQASNALQSNLPSETNTSSALRTRTKSESHIARSRPESLPLAKSISHQSKKKNRMSALEPSHAAIPTFGSLPQAAAILARPPPDPTTFLAIIPGQGPPSNVSLLSPFQREDMRGAPLTGGSANTSIFPHSIQAQAPISPRPSTLDLDEDTGFTFIRSSEPEAVTTAGNASNVPGSVVRKSSYNETDSIRRVPSNLEDFTGADWSQLVDESICYPNIGTRHRPIFASSRSPSNFTSDFPRDTSSSSIFEPIHPTALSKSCSDTDIRSYDVPNFLATGLDQFNGRSSSESVKLPSTNRDYHKSVSKSSNRHANRHTVVAFHGRLIRRERDPSQPPASSSQMAVRHRSSGILTHHGVHKHLRSSESVGLFHVRSAHRSALRSKRQVRKSSPSVKRRRVVDDIVAAEVPTSGLFDMSKVLPSVLFALAAAVVVASMA</sequence>
<feature type="compositionally biased region" description="Polar residues" evidence="1">
    <location>
        <begin position="207"/>
        <end position="245"/>
    </location>
</feature>
<accession>F4RJE8</accession>
<feature type="compositionally biased region" description="Basic and acidic residues" evidence="1">
    <location>
        <begin position="248"/>
        <end position="259"/>
    </location>
</feature>
<feature type="compositionally biased region" description="Polar residues" evidence="1">
    <location>
        <begin position="505"/>
        <end position="518"/>
    </location>
</feature>
<feature type="region of interest" description="Disordered" evidence="1">
    <location>
        <begin position="505"/>
        <end position="565"/>
    </location>
</feature>
<evidence type="ECO:0000313" key="2">
    <source>
        <dbReference type="EMBL" id="EGG07509.1"/>
    </source>
</evidence>